<dbReference type="InterPro" id="IPR025139">
    <property type="entry name" value="DUF4062"/>
</dbReference>
<accession>A0A7J5TXR8</accession>
<evidence type="ECO:0000259" key="1">
    <source>
        <dbReference type="Pfam" id="PF13271"/>
    </source>
</evidence>
<organism evidence="2 3">
    <name type="scientific">Rudanella paleaurantiibacter</name>
    <dbReference type="NCBI Taxonomy" id="2614655"/>
    <lineage>
        <taxon>Bacteria</taxon>
        <taxon>Pseudomonadati</taxon>
        <taxon>Bacteroidota</taxon>
        <taxon>Cytophagia</taxon>
        <taxon>Cytophagales</taxon>
        <taxon>Cytophagaceae</taxon>
        <taxon>Rudanella</taxon>
    </lineage>
</organism>
<keyword evidence="3" id="KW-1185">Reference proteome</keyword>
<dbReference type="Pfam" id="PF13271">
    <property type="entry name" value="DUF4062"/>
    <property type="match status" value="1"/>
</dbReference>
<protein>
    <submittedName>
        <fullName evidence="2">DUF4062 domain-containing protein</fullName>
    </submittedName>
</protein>
<dbReference type="Proteomes" id="UP000488299">
    <property type="component" value="Unassembled WGS sequence"/>
</dbReference>
<gene>
    <name evidence="2" type="ORF">F5984_12180</name>
</gene>
<feature type="domain" description="DUF4062" evidence="1">
    <location>
        <begin position="9"/>
        <end position="102"/>
    </location>
</feature>
<dbReference type="EMBL" id="WELI01000005">
    <property type="protein sequence ID" value="KAB7729938.1"/>
    <property type="molecule type" value="Genomic_DNA"/>
</dbReference>
<proteinExistence type="predicted"/>
<reference evidence="2 3" key="1">
    <citation type="submission" date="2019-10" db="EMBL/GenBank/DDBJ databases">
        <title>Rudanella paleaurantiibacter sp. nov., isolated from sludge.</title>
        <authorList>
            <person name="Xu S.Q."/>
        </authorList>
    </citation>
    <scope>NUCLEOTIDE SEQUENCE [LARGE SCALE GENOMIC DNA]</scope>
    <source>
        <strain evidence="2 3">HX-22-17</strain>
    </source>
</reference>
<comment type="caution">
    <text evidence="2">The sequence shown here is derived from an EMBL/GenBank/DDBJ whole genome shotgun (WGS) entry which is preliminary data.</text>
</comment>
<evidence type="ECO:0000313" key="3">
    <source>
        <dbReference type="Proteomes" id="UP000488299"/>
    </source>
</evidence>
<name>A0A7J5TXR8_9BACT</name>
<sequence length="886" mass="102784">METLKIFKCFISSPGDCKAERELCKTVIENINSGLAKHLKIKFDTFMWEDDVLPDMGASGQEIIDRYIHHSDYDIFIGIMKTRFGHPTHKAGSGTEHEFNDALNRKKESKNSMPIILFFFGSEPVDLNQPNIDEIVNQFKKVQSFKKSIGEQGLYIDFKSPSEFETSLESKLNLFVSQLSPFTNPNEKIKEVDLVLKKLEEDLSESLKTYNEKSPVWIEPIVSTKRHIPTNPNKNGDNRIDLKSFIEHPANVIIKAPSEFGLTSLAHYLKLNAWKAGKTFVYIDSKKTKKHKVVKDISNEVKNYYLGSVADIECIILDSVCFEENGIMQMIRNICDEFKNIPLMLLNTLDNGFFLKSDEDDKVEIKREFYSYYLLPLPQSDVRKVVTTYSKAKSFHEDFEITLQKVTKDLETLNLHRTVKNCISILKASIKMGAEYSPINRTKLLETILFGIFQDYDLPTYHDKKPDVKDCSFVLGYLCELLVLRDDFEFTDEYFREMLTKFCADNFIDLDLHYLLNALKDNSIIVKNGMGLNYFKNSYWVFYFIAHRMDMNKDFRECVYQNKKYIDFPDIMEFYTGINRNKEDALLTLNADLEETLKVVRQKVNIPNDLNPYKAIKWIPDISTLEKEEAKIGENVISSGLPEEVKDKYEDKYYNQIKPYHQVINSVMRDYSILVLIQHISAASRALRNSDFVNNVELKQDLLNKITQGWNEISKLLIVLSPLLAEKGNVAFEGASFYLAEDDFNITDPIMKRMAVLLSLPSNVVKFFKDDIYSAKIAPLIIDKALRETNSLMKHKLMLLIITERPKRWREIVDNYIVSLDKNSFFLSDTLSEIDYNINYRMTDIEDTKLLKMLAKKCRAKHILKNNNPDVGLINRLDRLEKGSRY</sequence>
<dbReference type="AlphaFoldDB" id="A0A7J5TXR8"/>
<evidence type="ECO:0000313" key="2">
    <source>
        <dbReference type="EMBL" id="KAB7729938.1"/>
    </source>
</evidence>
<dbReference type="RefSeq" id="WP_152124555.1">
    <property type="nucleotide sequence ID" value="NZ_WELI01000005.1"/>
</dbReference>